<dbReference type="GO" id="GO:0004674">
    <property type="term" value="F:protein serine/threonine kinase activity"/>
    <property type="evidence" value="ECO:0007669"/>
    <property type="project" value="UniProtKB-KW"/>
</dbReference>
<evidence type="ECO:0000256" key="5">
    <source>
        <dbReference type="PROSITE-ProRule" id="PRU10141"/>
    </source>
</evidence>
<evidence type="ECO:0000256" key="3">
    <source>
        <dbReference type="ARBA" id="ARBA00022777"/>
    </source>
</evidence>
<dbReference type="Gene3D" id="3.30.200.20">
    <property type="entry name" value="Phosphorylase Kinase, domain 1"/>
    <property type="match status" value="1"/>
</dbReference>
<keyword evidence="6" id="KW-1133">Transmembrane helix</keyword>
<dbReference type="PANTHER" id="PTHR43289">
    <property type="entry name" value="MITOGEN-ACTIVATED PROTEIN KINASE KINASE KINASE 20-RELATED"/>
    <property type="match status" value="1"/>
</dbReference>
<reference evidence="8 9" key="1">
    <citation type="submission" date="2021-12" db="EMBL/GenBank/DDBJ databases">
        <title>Genome sequencing of bacteria with rrn-lacking chromosome and rrn-plasmid.</title>
        <authorList>
            <person name="Anda M."/>
            <person name="Iwasaki W."/>
        </authorList>
    </citation>
    <scope>NUCLEOTIDE SEQUENCE [LARGE SCALE GENOMIC DNA]</scope>
    <source>
        <strain evidence="8 9">NBRC 15940</strain>
    </source>
</reference>
<keyword evidence="1" id="KW-0808">Transferase</keyword>
<keyword evidence="2 5" id="KW-0547">Nucleotide-binding</keyword>
<dbReference type="CDD" id="cd14014">
    <property type="entry name" value="STKc_PknB_like"/>
    <property type="match status" value="1"/>
</dbReference>
<proteinExistence type="predicted"/>
<protein>
    <submittedName>
        <fullName evidence="8">Serine/threonine protein kinase</fullName>
    </submittedName>
</protein>
<dbReference type="AlphaFoldDB" id="A0AAN5AKY1"/>
<evidence type="ECO:0000259" key="7">
    <source>
        <dbReference type="PROSITE" id="PS50011"/>
    </source>
</evidence>
<keyword evidence="6" id="KW-0812">Transmembrane</keyword>
<dbReference type="InterPro" id="IPR000719">
    <property type="entry name" value="Prot_kinase_dom"/>
</dbReference>
<dbReference type="SMART" id="SM00220">
    <property type="entry name" value="S_TKc"/>
    <property type="match status" value="1"/>
</dbReference>
<feature type="binding site" evidence="5">
    <location>
        <position position="502"/>
    </location>
    <ligand>
        <name>ATP</name>
        <dbReference type="ChEBI" id="CHEBI:30616"/>
    </ligand>
</feature>
<keyword evidence="6" id="KW-0472">Membrane</keyword>
<comment type="caution">
    <text evidence="8">The sequence shown here is derived from an EMBL/GenBank/DDBJ whole genome shotgun (WGS) entry which is preliminary data.</text>
</comment>
<keyword evidence="4 5" id="KW-0067">ATP-binding</keyword>
<accession>A0AAN5AKY1</accession>
<dbReference type="Proteomes" id="UP001310022">
    <property type="component" value="Unassembled WGS sequence"/>
</dbReference>
<dbReference type="Pfam" id="PF00069">
    <property type="entry name" value="Pkinase"/>
    <property type="match status" value="1"/>
</dbReference>
<dbReference type="InterPro" id="IPR017441">
    <property type="entry name" value="Protein_kinase_ATP_BS"/>
</dbReference>
<dbReference type="InterPro" id="IPR008271">
    <property type="entry name" value="Ser/Thr_kinase_AS"/>
</dbReference>
<dbReference type="PROSITE" id="PS50011">
    <property type="entry name" value="PROTEIN_KINASE_DOM"/>
    <property type="match status" value="1"/>
</dbReference>
<sequence length="763" mass="86967">MSSNMHDRASAILAKVMDAPKERALTIIEEACQGDEALKKAVLSLYQEFTEVNMEDKPPSPNTQKSKLHPQKLESVFLKNKVERVFLNKKGTRLAIVFTTLALLMIFGEVVRSAIKKKIIQAELEEKSALLETTSQVLFDWIEKEKERMESLAMDSFTLQLSQDLIKATEDPSQMLLLTQKLRRLERAADFRLLGLLFPDRPEILLSTVDASDSTTSPLNGKAIGEGFYPYFNQLRSGETVFVPPISDEEAVYDLPESFGNTSNCIFACPIKSPEGGVIAYLYSVSFPEQSFSNIFRMAHHGKSSEIYALDRKGRMISESRFTKEMQKTILLDFDSSKQSIYNIFVTDPGGNVMEGYSPEEPAFKWPLTALAMDIQTQLLKKDSTFSGNVPYAYRDYRGVPVIGAWRWLPEYDFGMIAEEDEAEVMAIMGRIDLILGIFYLIIAILLYLLYNSRIDLARFSKKIEQLDQLGQYRLLEKIGEGGFGEVYRAEHAMLRIPVAIKMLKKNVANEDAIKRFEKEVTITASLQHPNTINVYDFGTSAEGSFYYVMEFIDGLPLNKVLEFHQSFPVGRCLHVLLQVCYSLQEAHRKHFIHRDIKPMNIMLSQQGGAFDQVKLLDFGLVKDLDLDTALQTKAGQIGGTPLFMAPERLRDPFNNNARVDIYAMGTLGLYMLSGKFLVELISQKVFMGEDTLPPSQKNQLIERDDIPEDLQNLLMECIRFDPEKRISDIDILIERLENLQQLNPWSREDAKKWWQTYQVYGQ</sequence>
<evidence type="ECO:0000256" key="1">
    <source>
        <dbReference type="ARBA" id="ARBA00022679"/>
    </source>
</evidence>
<evidence type="ECO:0000256" key="4">
    <source>
        <dbReference type="ARBA" id="ARBA00022840"/>
    </source>
</evidence>
<dbReference type="SUPFAM" id="SSF56112">
    <property type="entry name" value="Protein kinase-like (PK-like)"/>
    <property type="match status" value="1"/>
</dbReference>
<organism evidence="8 9">
    <name type="scientific">Persicobacter diffluens</name>
    <dbReference type="NCBI Taxonomy" id="981"/>
    <lineage>
        <taxon>Bacteria</taxon>
        <taxon>Pseudomonadati</taxon>
        <taxon>Bacteroidota</taxon>
        <taxon>Cytophagia</taxon>
        <taxon>Cytophagales</taxon>
        <taxon>Persicobacteraceae</taxon>
        <taxon>Persicobacter</taxon>
    </lineage>
</organism>
<dbReference type="PROSITE" id="PS00108">
    <property type="entry name" value="PROTEIN_KINASE_ST"/>
    <property type="match status" value="1"/>
</dbReference>
<evidence type="ECO:0000313" key="9">
    <source>
        <dbReference type="Proteomes" id="UP001310022"/>
    </source>
</evidence>
<keyword evidence="9" id="KW-1185">Reference proteome</keyword>
<keyword evidence="8" id="KW-0723">Serine/threonine-protein kinase</keyword>
<dbReference type="Gene3D" id="1.10.510.10">
    <property type="entry name" value="Transferase(Phosphotransferase) domain 1"/>
    <property type="match status" value="1"/>
</dbReference>
<evidence type="ECO:0000256" key="2">
    <source>
        <dbReference type="ARBA" id="ARBA00022741"/>
    </source>
</evidence>
<dbReference type="PROSITE" id="PS00107">
    <property type="entry name" value="PROTEIN_KINASE_ATP"/>
    <property type="match status" value="1"/>
</dbReference>
<dbReference type="GO" id="GO:0005524">
    <property type="term" value="F:ATP binding"/>
    <property type="evidence" value="ECO:0007669"/>
    <property type="project" value="UniProtKB-UniRule"/>
</dbReference>
<dbReference type="EMBL" id="BQKE01000002">
    <property type="protein sequence ID" value="GJM63325.1"/>
    <property type="molecule type" value="Genomic_DNA"/>
</dbReference>
<evidence type="ECO:0000313" key="8">
    <source>
        <dbReference type="EMBL" id="GJM63325.1"/>
    </source>
</evidence>
<dbReference type="InterPro" id="IPR011009">
    <property type="entry name" value="Kinase-like_dom_sf"/>
</dbReference>
<dbReference type="PANTHER" id="PTHR43289:SF6">
    <property type="entry name" value="SERINE_THREONINE-PROTEIN KINASE NEKL-3"/>
    <property type="match status" value="1"/>
</dbReference>
<dbReference type="RefSeq" id="WP_338238504.1">
    <property type="nucleotide sequence ID" value="NZ_BQKE01000002.1"/>
</dbReference>
<feature type="domain" description="Protein kinase" evidence="7">
    <location>
        <begin position="473"/>
        <end position="747"/>
    </location>
</feature>
<feature type="transmembrane region" description="Helical" evidence="6">
    <location>
        <begin position="434"/>
        <end position="451"/>
    </location>
</feature>
<name>A0AAN5AKY1_9BACT</name>
<evidence type="ECO:0000256" key="6">
    <source>
        <dbReference type="SAM" id="Phobius"/>
    </source>
</evidence>
<keyword evidence="3 8" id="KW-0418">Kinase</keyword>
<feature type="transmembrane region" description="Helical" evidence="6">
    <location>
        <begin position="94"/>
        <end position="111"/>
    </location>
</feature>
<gene>
    <name evidence="8" type="ORF">PEDI_38770</name>
</gene>